<accession>A0A7J8F0Z9</accession>
<comment type="caution">
    <text evidence="1">The sequence shown here is derived from an EMBL/GenBank/DDBJ whole genome shotgun (WGS) entry which is preliminary data.</text>
</comment>
<name>A0A7J8F0Z9_ROUAE</name>
<proteinExistence type="predicted"/>
<evidence type="ECO:0000313" key="1">
    <source>
        <dbReference type="EMBL" id="KAF6441296.1"/>
    </source>
</evidence>
<evidence type="ECO:0000313" key="2">
    <source>
        <dbReference type="Proteomes" id="UP000593571"/>
    </source>
</evidence>
<dbReference type="EMBL" id="JACASE010000008">
    <property type="protein sequence ID" value="KAF6441296.1"/>
    <property type="molecule type" value="Genomic_DNA"/>
</dbReference>
<gene>
    <name evidence="1" type="ORF">HJG63_012436</name>
</gene>
<sequence>MPQTRGLPRAFIGTAQEGEGAVPFGQRRDGLAPRGGDALTYPAFFKSLRLRPRKMSMDQKPKFAACRLWFYPRATLFACLLNTNAPPGLRSAGAKLELGAKLQLVVAKEGGGTLLGGFIKEAGGTARASRRRPLFQPWPAATSLQVWNDAPESGP</sequence>
<protein>
    <submittedName>
        <fullName evidence="1">Uncharacterized protein</fullName>
    </submittedName>
</protein>
<keyword evidence="2" id="KW-1185">Reference proteome</keyword>
<dbReference type="Proteomes" id="UP000593571">
    <property type="component" value="Unassembled WGS sequence"/>
</dbReference>
<organism evidence="1 2">
    <name type="scientific">Rousettus aegyptiacus</name>
    <name type="common">Egyptian fruit bat</name>
    <name type="synonym">Pteropus aegyptiacus</name>
    <dbReference type="NCBI Taxonomy" id="9407"/>
    <lineage>
        <taxon>Eukaryota</taxon>
        <taxon>Metazoa</taxon>
        <taxon>Chordata</taxon>
        <taxon>Craniata</taxon>
        <taxon>Vertebrata</taxon>
        <taxon>Euteleostomi</taxon>
        <taxon>Mammalia</taxon>
        <taxon>Eutheria</taxon>
        <taxon>Laurasiatheria</taxon>
        <taxon>Chiroptera</taxon>
        <taxon>Yinpterochiroptera</taxon>
        <taxon>Pteropodoidea</taxon>
        <taxon>Pteropodidae</taxon>
        <taxon>Rousettinae</taxon>
        <taxon>Rousettus</taxon>
    </lineage>
</organism>
<reference evidence="1 2" key="1">
    <citation type="journal article" date="2020" name="Nature">
        <title>Six reference-quality genomes reveal evolution of bat adaptations.</title>
        <authorList>
            <person name="Jebb D."/>
            <person name="Huang Z."/>
            <person name="Pippel M."/>
            <person name="Hughes G.M."/>
            <person name="Lavrichenko K."/>
            <person name="Devanna P."/>
            <person name="Winkler S."/>
            <person name="Jermiin L.S."/>
            <person name="Skirmuntt E.C."/>
            <person name="Katzourakis A."/>
            <person name="Burkitt-Gray L."/>
            <person name="Ray D.A."/>
            <person name="Sullivan K.A.M."/>
            <person name="Roscito J.G."/>
            <person name="Kirilenko B.M."/>
            <person name="Davalos L.M."/>
            <person name="Corthals A.P."/>
            <person name="Power M.L."/>
            <person name="Jones G."/>
            <person name="Ransome R.D."/>
            <person name="Dechmann D.K.N."/>
            <person name="Locatelli A.G."/>
            <person name="Puechmaille S.J."/>
            <person name="Fedrigo O."/>
            <person name="Jarvis E.D."/>
            <person name="Hiller M."/>
            <person name="Vernes S.C."/>
            <person name="Myers E.W."/>
            <person name="Teeling E.C."/>
        </authorList>
    </citation>
    <scope>NUCLEOTIDE SEQUENCE [LARGE SCALE GENOMIC DNA]</scope>
    <source>
        <strain evidence="1">MRouAeg1</strain>
        <tissue evidence="1">Muscle</tissue>
    </source>
</reference>
<dbReference type="AlphaFoldDB" id="A0A7J8F0Z9"/>